<comment type="caution">
    <text evidence="8">The sequence shown here is derived from an EMBL/GenBank/DDBJ whole genome shotgun (WGS) entry which is preliminary data.</text>
</comment>
<gene>
    <name evidence="8" type="ORF">AAFH96_12335</name>
</gene>
<dbReference type="InterPro" id="IPR050166">
    <property type="entry name" value="ABC_transporter_ATP-bind"/>
</dbReference>
<dbReference type="Pfam" id="PF00005">
    <property type="entry name" value="ABC_tran"/>
    <property type="match status" value="1"/>
</dbReference>
<evidence type="ECO:0000256" key="5">
    <source>
        <dbReference type="ARBA" id="ARBA00022967"/>
    </source>
</evidence>
<accession>A0ABV5CPN5</accession>
<protein>
    <submittedName>
        <fullName evidence="8">ABC transporter ATP-binding protein</fullName>
    </submittedName>
</protein>
<keyword evidence="6" id="KW-0472">Membrane</keyword>
<dbReference type="RefSeq" id="WP_375734216.1">
    <property type="nucleotide sequence ID" value="NZ_JBCGDC010000027.1"/>
</dbReference>
<dbReference type="EMBL" id="JBCGDC010000027">
    <property type="protein sequence ID" value="MFB6393885.1"/>
    <property type="molecule type" value="Genomic_DNA"/>
</dbReference>
<dbReference type="InterPro" id="IPR027417">
    <property type="entry name" value="P-loop_NTPase"/>
</dbReference>
<keyword evidence="4 8" id="KW-0067">ATP-binding</keyword>
<evidence type="ECO:0000256" key="4">
    <source>
        <dbReference type="ARBA" id="ARBA00022840"/>
    </source>
</evidence>
<dbReference type="GO" id="GO:0005524">
    <property type="term" value="F:ATP binding"/>
    <property type="evidence" value="ECO:0007669"/>
    <property type="project" value="UniProtKB-KW"/>
</dbReference>
<dbReference type="SMART" id="SM00382">
    <property type="entry name" value="AAA"/>
    <property type="match status" value="1"/>
</dbReference>
<dbReference type="PANTHER" id="PTHR42788:SF17">
    <property type="entry name" value="ALIPHATIC SULFONATES IMPORT ATP-BINDING PROTEIN SSUB"/>
    <property type="match status" value="1"/>
</dbReference>
<dbReference type="PROSITE" id="PS50893">
    <property type="entry name" value="ABC_TRANSPORTER_2"/>
    <property type="match status" value="1"/>
</dbReference>
<evidence type="ECO:0000256" key="3">
    <source>
        <dbReference type="ARBA" id="ARBA00022741"/>
    </source>
</evidence>
<proteinExistence type="predicted"/>
<keyword evidence="1" id="KW-0813">Transport</keyword>
<reference evidence="8 9" key="1">
    <citation type="submission" date="2024-04" db="EMBL/GenBank/DDBJ databases">
        <title>Polymorphospora sp. isolated from Baiyangdian Lake in Xiong'an New Area.</title>
        <authorList>
            <person name="Zhang X."/>
            <person name="Liu J."/>
        </authorList>
    </citation>
    <scope>NUCLEOTIDE SEQUENCE [LARGE SCALE GENOMIC DNA]</scope>
    <source>
        <strain evidence="8 9">2-325</strain>
    </source>
</reference>
<evidence type="ECO:0000256" key="6">
    <source>
        <dbReference type="ARBA" id="ARBA00023136"/>
    </source>
</evidence>
<keyword evidence="5" id="KW-1278">Translocase</keyword>
<keyword evidence="3" id="KW-0547">Nucleotide-binding</keyword>
<organism evidence="8 9">
    <name type="scientific">Polymorphospora lycopeni</name>
    <dbReference type="NCBI Taxonomy" id="3140240"/>
    <lineage>
        <taxon>Bacteria</taxon>
        <taxon>Bacillati</taxon>
        <taxon>Actinomycetota</taxon>
        <taxon>Actinomycetes</taxon>
        <taxon>Micromonosporales</taxon>
        <taxon>Micromonosporaceae</taxon>
        <taxon>Polymorphospora</taxon>
    </lineage>
</organism>
<dbReference type="InterPro" id="IPR003439">
    <property type="entry name" value="ABC_transporter-like_ATP-bd"/>
</dbReference>
<feature type="domain" description="ABC transporter" evidence="7">
    <location>
        <begin position="7"/>
        <end position="223"/>
    </location>
</feature>
<dbReference type="Gene3D" id="3.40.50.300">
    <property type="entry name" value="P-loop containing nucleotide triphosphate hydrolases"/>
    <property type="match status" value="1"/>
</dbReference>
<evidence type="ECO:0000256" key="2">
    <source>
        <dbReference type="ARBA" id="ARBA00022475"/>
    </source>
</evidence>
<dbReference type="PANTHER" id="PTHR42788">
    <property type="entry name" value="TAURINE IMPORT ATP-BINDING PROTEIN-RELATED"/>
    <property type="match status" value="1"/>
</dbReference>
<keyword evidence="9" id="KW-1185">Reference proteome</keyword>
<evidence type="ECO:0000256" key="1">
    <source>
        <dbReference type="ARBA" id="ARBA00022448"/>
    </source>
</evidence>
<keyword evidence="2" id="KW-1003">Cell membrane</keyword>
<evidence type="ECO:0000313" key="9">
    <source>
        <dbReference type="Proteomes" id="UP001582793"/>
    </source>
</evidence>
<name>A0ABV5CPN5_9ACTN</name>
<dbReference type="Proteomes" id="UP001582793">
    <property type="component" value="Unassembled WGS sequence"/>
</dbReference>
<sequence>MSVRIGISVRGLRKHYGSRLILDTVDLAVRRGEFLVIVGESGGGKSTLLRALAALDTDHEGEVVVEQPVAVGFQDARLLPWRTVWENVVFGLPGSRSALRRQAVEVLAEVGLEARADVWPNTLSGGEAQRTALARALVRRPAVLLLDEPFGALDALTRLRMQALVHSLWKAHGFTTVLVTHDVDEAIVLADRILVLTDGRLADEIRPDFAGARTREDPGFERTRLRILEQLGAAHYETELGRH</sequence>
<evidence type="ECO:0000259" key="7">
    <source>
        <dbReference type="PROSITE" id="PS50893"/>
    </source>
</evidence>
<evidence type="ECO:0000313" key="8">
    <source>
        <dbReference type="EMBL" id="MFB6393885.1"/>
    </source>
</evidence>
<dbReference type="InterPro" id="IPR003593">
    <property type="entry name" value="AAA+_ATPase"/>
</dbReference>
<dbReference type="SUPFAM" id="SSF52540">
    <property type="entry name" value="P-loop containing nucleoside triphosphate hydrolases"/>
    <property type="match status" value="1"/>
</dbReference>